<comment type="caution">
    <text evidence="1">The sequence shown here is derived from an EMBL/GenBank/DDBJ whole genome shotgun (WGS) entry which is preliminary data.</text>
</comment>
<name>A0A967F1A1_9PROT</name>
<proteinExistence type="predicted"/>
<dbReference type="Proteomes" id="UP000761264">
    <property type="component" value="Unassembled WGS sequence"/>
</dbReference>
<dbReference type="EMBL" id="JAAQPH010000019">
    <property type="protein sequence ID" value="NIA71121.1"/>
    <property type="molecule type" value="Genomic_DNA"/>
</dbReference>
<sequence length="114" mass="12539">MRLSHADNTSALNVAPVYCFSILAEAEPGVMPRVLELFAKRGLVPTRWHSDVAGPKCRDLAIDIQVDGLDVQTGDYIARCLRQVYQVQAVLTSQKHVGQKHVSPKHVGQNPPGR</sequence>
<accession>A0A967F1A1</accession>
<evidence type="ECO:0000313" key="2">
    <source>
        <dbReference type="Proteomes" id="UP000761264"/>
    </source>
</evidence>
<evidence type="ECO:0000313" key="1">
    <source>
        <dbReference type="EMBL" id="NIA71121.1"/>
    </source>
</evidence>
<organism evidence="1 2">
    <name type="scientific">Pelagibius litoralis</name>
    <dbReference type="NCBI Taxonomy" id="374515"/>
    <lineage>
        <taxon>Bacteria</taxon>
        <taxon>Pseudomonadati</taxon>
        <taxon>Pseudomonadota</taxon>
        <taxon>Alphaproteobacteria</taxon>
        <taxon>Rhodospirillales</taxon>
        <taxon>Rhodovibrionaceae</taxon>
        <taxon>Pelagibius</taxon>
    </lineage>
</organism>
<evidence type="ECO:0008006" key="3">
    <source>
        <dbReference type="Google" id="ProtNLM"/>
    </source>
</evidence>
<dbReference type="AlphaFoldDB" id="A0A967F1A1"/>
<reference evidence="1" key="1">
    <citation type="submission" date="2020-03" db="EMBL/GenBank/DDBJ databases">
        <title>Genome of Pelagibius litoralis DSM 21314T.</title>
        <authorList>
            <person name="Wang G."/>
        </authorList>
    </citation>
    <scope>NUCLEOTIDE SEQUENCE</scope>
    <source>
        <strain evidence="1">DSM 21314</strain>
    </source>
</reference>
<keyword evidence="2" id="KW-1185">Reference proteome</keyword>
<gene>
    <name evidence="1" type="ORF">HBA54_21205</name>
</gene>
<protein>
    <recommendedName>
        <fullName evidence="3">ACT domain-containing protein</fullName>
    </recommendedName>
</protein>